<dbReference type="STRING" id="1777137.AWB76_02405"/>
<reference evidence="3" key="1">
    <citation type="submission" date="2016-01" db="EMBL/GenBank/DDBJ databases">
        <authorList>
            <person name="Peeters Charlotte."/>
        </authorList>
    </citation>
    <scope>NUCLEOTIDE SEQUENCE [LARGE SCALE GENOMIC DNA]</scope>
</reference>
<evidence type="ECO:0000313" key="2">
    <source>
        <dbReference type="EMBL" id="SAK57138.1"/>
    </source>
</evidence>
<dbReference type="InterPro" id="IPR027843">
    <property type="entry name" value="DUF4440"/>
</dbReference>
<dbReference type="InterPro" id="IPR032710">
    <property type="entry name" value="NTF2-like_dom_sf"/>
</dbReference>
<dbReference type="OrthoDB" id="8912653at2"/>
<evidence type="ECO:0000313" key="3">
    <source>
        <dbReference type="Proteomes" id="UP000054624"/>
    </source>
</evidence>
<dbReference type="EMBL" id="FCOI02000006">
    <property type="protein sequence ID" value="SAK57138.1"/>
    <property type="molecule type" value="Genomic_DNA"/>
</dbReference>
<dbReference type="RefSeq" id="WP_061160309.1">
    <property type="nucleotide sequence ID" value="NZ_FCOI02000006.1"/>
</dbReference>
<organism evidence="2 3">
    <name type="scientific">Caballeronia temeraria</name>
    <dbReference type="NCBI Taxonomy" id="1777137"/>
    <lineage>
        <taxon>Bacteria</taxon>
        <taxon>Pseudomonadati</taxon>
        <taxon>Pseudomonadota</taxon>
        <taxon>Betaproteobacteria</taxon>
        <taxon>Burkholderiales</taxon>
        <taxon>Burkholderiaceae</taxon>
        <taxon>Caballeronia</taxon>
    </lineage>
</organism>
<dbReference type="Proteomes" id="UP000054624">
    <property type="component" value="Unassembled WGS sequence"/>
</dbReference>
<dbReference type="Gene3D" id="3.10.450.50">
    <property type="match status" value="1"/>
</dbReference>
<keyword evidence="3" id="KW-1185">Reference proteome</keyword>
<dbReference type="SUPFAM" id="SSF54427">
    <property type="entry name" value="NTF2-like"/>
    <property type="match status" value="1"/>
</dbReference>
<proteinExistence type="predicted"/>
<feature type="domain" description="DUF4440" evidence="1">
    <location>
        <begin position="11"/>
        <end position="117"/>
    </location>
</feature>
<sequence>MNDERHDREVIRQLEDERYTAMLRKDIATLTRLLNERLIYMHSSGVTDTKESYVDGLRSGLWNYRRIERSDVRIEVQGDIALVFAKLAIELMSNDKLKSFEARVLAVWYRKRDGWQLTAVHSGALPPSP</sequence>
<dbReference type="Pfam" id="PF14534">
    <property type="entry name" value="DUF4440"/>
    <property type="match status" value="1"/>
</dbReference>
<name>A0A158AH72_9BURK</name>
<gene>
    <name evidence="2" type="ORF">AWB76_02405</name>
</gene>
<dbReference type="AlphaFoldDB" id="A0A158AH72"/>
<evidence type="ECO:0000259" key="1">
    <source>
        <dbReference type="Pfam" id="PF14534"/>
    </source>
</evidence>
<protein>
    <recommendedName>
        <fullName evidence="1">DUF4440 domain-containing protein</fullName>
    </recommendedName>
</protein>
<accession>A0A158AH72</accession>